<keyword evidence="4 6" id="KW-0067">ATP-binding</keyword>
<dbReference type="PANTHER" id="PTHR43335">
    <property type="entry name" value="ABC TRANSPORTER, ATP-BINDING PROTEIN"/>
    <property type="match status" value="1"/>
</dbReference>
<dbReference type="InterPro" id="IPR003439">
    <property type="entry name" value="ABC_transporter-like_ATP-bd"/>
</dbReference>
<sequence length="254" mass="28401">MKETMKKTAIFTDNLTKSFSRKEVIREFCLSVERGSIYGLLGKNGAGKTTLFKLLLGFLRPNSGIASVLGMDSLKDNCEILRHTGSLIGAPTFYEHLSAVENLRIHLAYMGLEDIEIDPMLKRVGLPAPGPQPVREFSLGMRQRLAIARAVIHRPEVLILDEPVNGLDPGGMRQMRMLFCQLAREEGVTILLSSHLLSEVGQVADRIGVIVDGRLALEMDTDKLREIHKDDMEDFLIEIMEGGERSDTSDYFRN</sequence>
<comment type="similarity">
    <text evidence="1">Belongs to the ABC transporter superfamily.</text>
</comment>
<proteinExistence type="inferred from homology"/>
<dbReference type="PANTHER" id="PTHR43335:SF4">
    <property type="entry name" value="ABC TRANSPORTER, ATP-BINDING PROTEIN"/>
    <property type="match status" value="1"/>
</dbReference>
<evidence type="ECO:0000256" key="3">
    <source>
        <dbReference type="ARBA" id="ARBA00022741"/>
    </source>
</evidence>
<protein>
    <submittedName>
        <fullName evidence="6">ABC-2 type transport system ATP-binding protein</fullName>
    </submittedName>
</protein>
<dbReference type="InterPro" id="IPR027417">
    <property type="entry name" value="P-loop_NTPase"/>
</dbReference>
<evidence type="ECO:0000259" key="5">
    <source>
        <dbReference type="PROSITE" id="PS50893"/>
    </source>
</evidence>
<evidence type="ECO:0000256" key="2">
    <source>
        <dbReference type="ARBA" id="ARBA00022448"/>
    </source>
</evidence>
<gene>
    <name evidence="6" type="ORF">HNP82_002364</name>
</gene>
<feature type="domain" description="ABC transporter" evidence="5">
    <location>
        <begin position="10"/>
        <end position="237"/>
    </location>
</feature>
<evidence type="ECO:0000313" key="7">
    <source>
        <dbReference type="Proteomes" id="UP000543642"/>
    </source>
</evidence>
<dbReference type="InterPro" id="IPR003593">
    <property type="entry name" value="AAA+_ATPase"/>
</dbReference>
<evidence type="ECO:0000313" key="6">
    <source>
        <dbReference type="EMBL" id="MBB5265221.1"/>
    </source>
</evidence>
<dbReference type="Gene3D" id="3.40.50.300">
    <property type="entry name" value="P-loop containing nucleotide triphosphate hydrolases"/>
    <property type="match status" value="1"/>
</dbReference>
<dbReference type="AlphaFoldDB" id="A0A7W8HB50"/>
<keyword evidence="7" id="KW-1185">Reference proteome</keyword>
<dbReference type="GO" id="GO:0005524">
    <property type="term" value="F:ATP binding"/>
    <property type="evidence" value="ECO:0007669"/>
    <property type="project" value="UniProtKB-KW"/>
</dbReference>
<comment type="caution">
    <text evidence="6">The sequence shown here is derived from an EMBL/GenBank/DDBJ whole genome shotgun (WGS) entry which is preliminary data.</text>
</comment>
<accession>A0A7W8HB50</accession>
<name>A0A7W8HB50_9FIRM</name>
<keyword evidence="3" id="KW-0547">Nucleotide-binding</keyword>
<evidence type="ECO:0000256" key="1">
    <source>
        <dbReference type="ARBA" id="ARBA00005417"/>
    </source>
</evidence>
<reference evidence="6 7" key="1">
    <citation type="submission" date="2020-08" db="EMBL/GenBank/DDBJ databases">
        <title>Genomic Encyclopedia of Type Strains, Phase IV (KMG-IV): sequencing the most valuable type-strain genomes for metagenomic binning, comparative biology and taxonomic classification.</title>
        <authorList>
            <person name="Goeker M."/>
        </authorList>
    </citation>
    <scope>NUCLEOTIDE SEQUENCE [LARGE SCALE GENOMIC DNA]</scope>
    <source>
        <strain evidence="6 7">DSM 106146</strain>
    </source>
</reference>
<dbReference type="InterPro" id="IPR017871">
    <property type="entry name" value="ABC_transporter-like_CS"/>
</dbReference>
<dbReference type="Pfam" id="PF00005">
    <property type="entry name" value="ABC_tran"/>
    <property type="match status" value="1"/>
</dbReference>
<dbReference type="PROSITE" id="PS50893">
    <property type="entry name" value="ABC_TRANSPORTER_2"/>
    <property type="match status" value="1"/>
</dbReference>
<keyword evidence="2" id="KW-0813">Transport</keyword>
<dbReference type="RefSeq" id="WP_183774958.1">
    <property type="nucleotide sequence ID" value="NZ_JACHFW010000010.1"/>
</dbReference>
<dbReference type="SUPFAM" id="SSF52540">
    <property type="entry name" value="P-loop containing nucleoside triphosphate hydrolases"/>
    <property type="match status" value="1"/>
</dbReference>
<dbReference type="GO" id="GO:0016887">
    <property type="term" value="F:ATP hydrolysis activity"/>
    <property type="evidence" value="ECO:0007669"/>
    <property type="project" value="InterPro"/>
</dbReference>
<dbReference type="Proteomes" id="UP000543642">
    <property type="component" value="Unassembled WGS sequence"/>
</dbReference>
<evidence type="ECO:0000256" key="4">
    <source>
        <dbReference type="ARBA" id="ARBA00022840"/>
    </source>
</evidence>
<dbReference type="EMBL" id="JACHFW010000010">
    <property type="protein sequence ID" value="MBB5265221.1"/>
    <property type="molecule type" value="Genomic_DNA"/>
</dbReference>
<dbReference type="SMART" id="SM00382">
    <property type="entry name" value="AAA"/>
    <property type="match status" value="1"/>
</dbReference>
<dbReference type="PROSITE" id="PS00211">
    <property type="entry name" value="ABC_TRANSPORTER_1"/>
    <property type="match status" value="1"/>
</dbReference>
<organism evidence="6 7">
    <name type="scientific">Catenibacillus scindens</name>
    <dbReference type="NCBI Taxonomy" id="673271"/>
    <lineage>
        <taxon>Bacteria</taxon>
        <taxon>Bacillati</taxon>
        <taxon>Bacillota</taxon>
        <taxon>Clostridia</taxon>
        <taxon>Lachnospirales</taxon>
        <taxon>Lachnospiraceae</taxon>
        <taxon>Catenibacillus</taxon>
    </lineage>
</organism>